<gene>
    <name evidence="1" type="ORF">AKO1_011205</name>
</gene>
<name>A0AAW2YWQ3_9EUKA</name>
<evidence type="ECO:0000313" key="2">
    <source>
        <dbReference type="Proteomes" id="UP001431209"/>
    </source>
</evidence>
<reference evidence="1 2" key="1">
    <citation type="submission" date="2024-03" db="EMBL/GenBank/DDBJ databases">
        <title>The Acrasis kona genome and developmental transcriptomes reveal deep origins of eukaryotic multicellular pathways.</title>
        <authorList>
            <person name="Sheikh S."/>
            <person name="Fu C.-J."/>
            <person name="Brown M.W."/>
            <person name="Baldauf S.L."/>
        </authorList>
    </citation>
    <scope>NUCLEOTIDE SEQUENCE [LARGE SCALE GENOMIC DNA]</scope>
    <source>
        <strain evidence="1 2">ATCC MYA-3509</strain>
    </source>
</reference>
<protein>
    <submittedName>
        <fullName evidence="1">Glycine dehydrogenase</fullName>
    </submittedName>
</protein>
<keyword evidence="2" id="KW-1185">Reference proteome</keyword>
<evidence type="ECO:0000313" key="1">
    <source>
        <dbReference type="EMBL" id="KAL0481524.1"/>
    </source>
</evidence>
<comment type="caution">
    <text evidence="1">The sequence shown here is derived from an EMBL/GenBank/DDBJ whole genome shotgun (WGS) entry which is preliminary data.</text>
</comment>
<dbReference type="Proteomes" id="UP001431209">
    <property type="component" value="Unassembled WGS sequence"/>
</dbReference>
<dbReference type="EMBL" id="JAOPGA020000768">
    <property type="protein sequence ID" value="KAL0481524.1"/>
    <property type="molecule type" value="Genomic_DNA"/>
</dbReference>
<sequence length="187" mass="21839">MKRTREYDDDKENTLMDEPIVKRTKGNTTPIKRNLNAPLRRMHLKRNVLSDAVNKQVIRLGASLPMKINPKPYRDNHYAKPAPMQCFEDTTWPLNASYKSRLFGFKNIVFKPTELQGQWSNILFLNMNQDAFVFAHGDVLLVTKMRPHEPKVDHSNFEVWIIQDERRHDGPYNLSEVLSSLELANAY</sequence>
<proteinExistence type="predicted"/>
<organism evidence="1 2">
    <name type="scientific">Acrasis kona</name>
    <dbReference type="NCBI Taxonomy" id="1008807"/>
    <lineage>
        <taxon>Eukaryota</taxon>
        <taxon>Discoba</taxon>
        <taxon>Heterolobosea</taxon>
        <taxon>Tetramitia</taxon>
        <taxon>Eutetramitia</taxon>
        <taxon>Acrasidae</taxon>
        <taxon>Acrasis</taxon>
    </lineage>
</organism>
<dbReference type="AlphaFoldDB" id="A0AAW2YWQ3"/>
<accession>A0AAW2YWQ3</accession>